<protein>
    <submittedName>
        <fullName evidence="1">Jg13760 protein</fullName>
    </submittedName>
</protein>
<comment type="caution">
    <text evidence="1">The sequence shown here is derived from an EMBL/GenBank/DDBJ whole genome shotgun (WGS) entry which is preliminary data.</text>
</comment>
<evidence type="ECO:0000313" key="1">
    <source>
        <dbReference type="EMBL" id="CAH2228316.1"/>
    </source>
</evidence>
<gene>
    <name evidence="1" type="primary">jg13760</name>
    <name evidence="1" type="ORF">PAEG_LOCUS8276</name>
</gene>
<proteinExistence type="predicted"/>
<organism evidence="1 2">
    <name type="scientific">Pararge aegeria aegeria</name>
    <dbReference type="NCBI Taxonomy" id="348720"/>
    <lineage>
        <taxon>Eukaryota</taxon>
        <taxon>Metazoa</taxon>
        <taxon>Ecdysozoa</taxon>
        <taxon>Arthropoda</taxon>
        <taxon>Hexapoda</taxon>
        <taxon>Insecta</taxon>
        <taxon>Pterygota</taxon>
        <taxon>Neoptera</taxon>
        <taxon>Endopterygota</taxon>
        <taxon>Lepidoptera</taxon>
        <taxon>Glossata</taxon>
        <taxon>Ditrysia</taxon>
        <taxon>Papilionoidea</taxon>
        <taxon>Nymphalidae</taxon>
        <taxon>Satyrinae</taxon>
        <taxon>Satyrini</taxon>
        <taxon>Parargina</taxon>
        <taxon>Pararge</taxon>
    </lineage>
</organism>
<dbReference type="EMBL" id="CAKXAJ010023970">
    <property type="protein sequence ID" value="CAH2228316.1"/>
    <property type="molecule type" value="Genomic_DNA"/>
</dbReference>
<sequence>MRHSEGVAAITIHERPCTAKSRLCDKGRPAFAARKSDFNELSRWFLPIKICFSPGRDRRAPLSESHKHELDPFPHLSRRLPLKGRSSILAGTHRPIASRVFKQAFEKN</sequence>
<accession>A0A8S4R0M5</accession>
<keyword evidence="2" id="KW-1185">Reference proteome</keyword>
<evidence type="ECO:0000313" key="2">
    <source>
        <dbReference type="Proteomes" id="UP000838756"/>
    </source>
</evidence>
<dbReference type="Proteomes" id="UP000838756">
    <property type="component" value="Unassembled WGS sequence"/>
</dbReference>
<dbReference type="AlphaFoldDB" id="A0A8S4R0M5"/>
<reference evidence="1" key="1">
    <citation type="submission" date="2022-03" db="EMBL/GenBank/DDBJ databases">
        <authorList>
            <person name="Lindestad O."/>
        </authorList>
    </citation>
    <scope>NUCLEOTIDE SEQUENCE</scope>
</reference>
<name>A0A8S4R0M5_9NEOP</name>